<proteinExistence type="predicted"/>
<dbReference type="Proteomes" id="UP001055072">
    <property type="component" value="Unassembled WGS sequence"/>
</dbReference>
<accession>A0ACB8UGC0</accession>
<name>A0ACB8UGC0_9APHY</name>
<dbReference type="EMBL" id="MU274902">
    <property type="protein sequence ID" value="KAI0093314.1"/>
    <property type="molecule type" value="Genomic_DNA"/>
</dbReference>
<sequence>MFSFGASKIIQQAANPVTQTAVPDDHFLKIHFLVVGGSLAGYASALSLCRAGHSVTVLDVEDKVETAWGNYGASVSPNLYRLLVQWEMVDELRKHGTKANRMHIVDYYTGESLGFHNWEEELLRDSGGDLVYCQLVDLKKMLLDKAVFYGAEIRHDVEVSGISVQKGSRPSARLTSGEVIEADVILGADGPKSVIRWQVIGQELNETPLGTALFNVCVPSEKMREDPELAALLEAAHTTTIWTGKGYAAYTFTAGGEFTCYMYLPGTGTEDHWYQYIEPAALSKLMAPCVPVLQRLVEAANSISCFPLCEPPQVEPWVHPEGRVVLVGDAAHPFPRASTLGPAMNVGDAGMLGVLFSHLHFDSQIDTFLTAFETLRRDRTKKVLPIELTNVYHIIMPDGEQRQRRDAALRERRDAGLDVFTGSDDDLAVTLWENDKFVFSYDVEEAAEEWWNDWGILDERANDAVRLAAVQIPIVQIAKQVERPL</sequence>
<reference evidence="1" key="1">
    <citation type="journal article" date="2021" name="Environ. Microbiol.">
        <title>Gene family expansions and transcriptome signatures uncover fungal adaptations to wood decay.</title>
        <authorList>
            <person name="Hage H."/>
            <person name="Miyauchi S."/>
            <person name="Viragh M."/>
            <person name="Drula E."/>
            <person name="Min B."/>
            <person name="Chaduli D."/>
            <person name="Navarro D."/>
            <person name="Favel A."/>
            <person name="Norest M."/>
            <person name="Lesage-Meessen L."/>
            <person name="Balint B."/>
            <person name="Merenyi Z."/>
            <person name="de Eugenio L."/>
            <person name="Morin E."/>
            <person name="Martinez A.T."/>
            <person name="Baldrian P."/>
            <person name="Stursova M."/>
            <person name="Martinez M.J."/>
            <person name="Novotny C."/>
            <person name="Magnuson J.K."/>
            <person name="Spatafora J.W."/>
            <person name="Maurice S."/>
            <person name="Pangilinan J."/>
            <person name="Andreopoulos W."/>
            <person name="LaButti K."/>
            <person name="Hundley H."/>
            <person name="Na H."/>
            <person name="Kuo A."/>
            <person name="Barry K."/>
            <person name="Lipzen A."/>
            <person name="Henrissat B."/>
            <person name="Riley R."/>
            <person name="Ahrendt S."/>
            <person name="Nagy L.G."/>
            <person name="Grigoriev I.V."/>
            <person name="Martin F."/>
            <person name="Rosso M.N."/>
        </authorList>
    </citation>
    <scope>NUCLEOTIDE SEQUENCE</scope>
    <source>
        <strain evidence="1">CBS 384.51</strain>
    </source>
</reference>
<keyword evidence="2" id="KW-1185">Reference proteome</keyword>
<comment type="caution">
    <text evidence="1">The sequence shown here is derived from an EMBL/GenBank/DDBJ whole genome shotgun (WGS) entry which is preliminary data.</text>
</comment>
<evidence type="ECO:0000313" key="2">
    <source>
        <dbReference type="Proteomes" id="UP001055072"/>
    </source>
</evidence>
<evidence type="ECO:0000313" key="1">
    <source>
        <dbReference type="EMBL" id="KAI0093314.1"/>
    </source>
</evidence>
<protein>
    <submittedName>
        <fullName evidence="1">Uncharacterized protein</fullName>
    </submittedName>
</protein>
<gene>
    <name evidence="1" type="ORF">BDY19DRAFT_903077</name>
</gene>
<organism evidence="1 2">
    <name type="scientific">Irpex rosettiformis</name>
    <dbReference type="NCBI Taxonomy" id="378272"/>
    <lineage>
        <taxon>Eukaryota</taxon>
        <taxon>Fungi</taxon>
        <taxon>Dikarya</taxon>
        <taxon>Basidiomycota</taxon>
        <taxon>Agaricomycotina</taxon>
        <taxon>Agaricomycetes</taxon>
        <taxon>Polyporales</taxon>
        <taxon>Irpicaceae</taxon>
        <taxon>Irpex</taxon>
    </lineage>
</organism>